<comment type="caution">
    <text evidence="2">The sequence shown here is derived from an EMBL/GenBank/DDBJ whole genome shotgun (WGS) entry which is preliminary data.</text>
</comment>
<dbReference type="Proteomes" id="UP000823674">
    <property type="component" value="Chromosome A03"/>
</dbReference>
<protein>
    <recommendedName>
        <fullName evidence="4">t-SNARE coiled-coil homology domain-containing protein</fullName>
    </recommendedName>
</protein>
<feature type="compositionally biased region" description="Pro residues" evidence="1">
    <location>
        <begin position="1"/>
        <end position="10"/>
    </location>
</feature>
<evidence type="ECO:0000256" key="1">
    <source>
        <dbReference type="SAM" id="MobiDB-lite"/>
    </source>
</evidence>
<feature type="region of interest" description="Disordered" evidence="1">
    <location>
        <begin position="1"/>
        <end position="20"/>
    </location>
</feature>
<reference evidence="2 3" key="1">
    <citation type="submission" date="2021-03" db="EMBL/GenBank/DDBJ databases">
        <authorList>
            <person name="King G.J."/>
            <person name="Bancroft I."/>
            <person name="Baten A."/>
            <person name="Bloomfield J."/>
            <person name="Borpatragohain P."/>
            <person name="He Z."/>
            <person name="Irish N."/>
            <person name="Irwin J."/>
            <person name="Liu K."/>
            <person name="Mauleon R.P."/>
            <person name="Moore J."/>
            <person name="Morris R."/>
            <person name="Ostergaard L."/>
            <person name="Wang B."/>
            <person name="Wells R."/>
        </authorList>
    </citation>
    <scope>NUCLEOTIDE SEQUENCE [LARGE SCALE GENOMIC DNA]</scope>
    <source>
        <strain evidence="2">R-o-18</strain>
        <tissue evidence="2">Leaf</tissue>
    </source>
</reference>
<dbReference type="EMBL" id="JADBGQ010000003">
    <property type="protein sequence ID" value="KAG5404827.1"/>
    <property type="molecule type" value="Genomic_DNA"/>
</dbReference>
<proteinExistence type="predicted"/>
<evidence type="ECO:0000313" key="2">
    <source>
        <dbReference type="EMBL" id="KAG5404827.1"/>
    </source>
</evidence>
<gene>
    <name evidence="2" type="primary">A03p027510.1_BraROA</name>
    <name evidence="2" type="ORF">IGI04_010946</name>
</gene>
<organism evidence="2 3">
    <name type="scientific">Brassica rapa subsp. trilocularis</name>
    <dbReference type="NCBI Taxonomy" id="1813537"/>
    <lineage>
        <taxon>Eukaryota</taxon>
        <taxon>Viridiplantae</taxon>
        <taxon>Streptophyta</taxon>
        <taxon>Embryophyta</taxon>
        <taxon>Tracheophyta</taxon>
        <taxon>Spermatophyta</taxon>
        <taxon>Magnoliopsida</taxon>
        <taxon>eudicotyledons</taxon>
        <taxon>Gunneridae</taxon>
        <taxon>Pentapetalae</taxon>
        <taxon>rosids</taxon>
        <taxon>malvids</taxon>
        <taxon>Brassicales</taxon>
        <taxon>Brassicaceae</taxon>
        <taxon>Brassiceae</taxon>
        <taxon>Brassica</taxon>
    </lineage>
</organism>
<evidence type="ECO:0008006" key="4">
    <source>
        <dbReference type="Google" id="ProtNLM"/>
    </source>
</evidence>
<name>A0ABQ7N1P5_BRACM</name>
<keyword evidence="3" id="KW-1185">Reference proteome</keyword>
<accession>A0ABQ7N1P5</accession>
<sequence length="152" mass="16792">MVIWEPPPSTEPVRKTHTHKDDSFIDERTEELVLEVGETVDPMTLNEDSPNGVSQTASTEQLQDASYLIKNISSMDRQAKGTNAKLVNTNVELLKTDMTTLKGDFIALETDIKLEMVATREPPSTRFYRLLDAAASTAFSDATAYAASPQLN</sequence>
<evidence type="ECO:0000313" key="3">
    <source>
        <dbReference type="Proteomes" id="UP000823674"/>
    </source>
</evidence>